<dbReference type="Proteomes" id="UP000094008">
    <property type="component" value="Unassembled WGS sequence"/>
</dbReference>
<evidence type="ECO:0008006" key="3">
    <source>
        <dbReference type="Google" id="ProtNLM"/>
    </source>
</evidence>
<gene>
    <name evidence="1" type="ORF">A5779_11780</name>
</gene>
<evidence type="ECO:0000313" key="1">
    <source>
        <dbReference type="EMBL" id="OBB80185.1"/>
    </source>
</evidence>
<dbReference type="EMBL" id="LZSY01000195">
    <property type="protein sequence ID" value="OBB80185.1"/>
    <property type="molecule type" value="Genomic_DNA"/>
</dbReference>
<organism evidence="1 2">
    <name type="scientific">Mycolicibacterium peregrinum</name>
    <name type="common">Mycobacterium peregrinum</name>
    <dbReference type="NCBI Taxonomy" id="43304"/>
    <lineage>
        <taxon>Bacteria</taxon>
        <taxon>Bacillati</taxon>
        <taxon>Actinomycetota</taxon>
        <taxon>Actinomycetes</taxon>
        <taxon>Mycobacteriales</taxon>
        <taxon>Mycobacteriaceae</taxon>
        <taxon>Mycolicibacterium</taxon>
    </lineage>
</organism>
<proteinExistence type="predicted"/>
<protein>
    <recommendedName>
        <fullName evidence="3">DUF4254 domain-containing protein</fullName>
    </recommendedName>
</protein>
<accession>A0A1A0VAA3</accession>
<dbReference type="RefSeq" id="WP_064887724.1">
    <property type="nucleotide sequence ID" value="NZ_LZSY01000195.1"/>
</dbReference>
<dbReference type="OrthoDB" id="4735092at2"/>
<reference evidence="2" key="1">
    <citation type="submission" date="2016-06" db="EMBL/GenBank/DDBJ databases">
        <authorList>
            <person name="Sutton G."/>
            <person name="Brinkac L."/>
            <person name="Sanka R."/>
            <person name="Adams M."/>
            <person name="Lau E."/>
            <person name="Mehaffy C."/>
            <person name="Tameris M."/>
            <person name="Hatherill M."/>
            <person name="Hanekom W."/>
            <person name="Mahomed H."/>
            <person name="Mcshane H."/>
        </authorList>
    </citation>
    <scope>NUCLEOTIDE SEQUENCE [LARGE SCALE GENOMIC DNA]</scope>
    <source>
        <strain evidence="2">852002-10433_SCH5171157</strain>
    </source>
</reference>
<comment type="caution">
    <text evidence="1">The sequence shown here is derived from an EMBL/GenBank/DDBJ whole genome shotgun (WGS) entry which is preliminary data.</text>
</comment>
<sequence length="78" mass="8703">MPAAGHHITRPVIELLADWFPLRDELCDLRSSQDHLGAARDEQVRDLLTELVDIADDIVGHLVPDHATRCQITGRPPC</sequence>
<name>A0A1A0VAA3_MYCPR</name>
<evidence type="ECO:0000313" key="2">
    <source>
        <dbReference type="Proteomes" id="UP000094008"/>
    </source>
</evidence>
<dbReference type="AlphaFoldDB" id="A0A1A0VAA3"/>